<protein>
    <submittedName>
        <fullName evidence="3">Uncharacterized protein</fullName>
    </submittedName>
</protein>
<feature type="compositionally biased region" description="Basic residues" evidence="2">
    <location>
        <begin position="557"/>
        <end position="566"/>
    </location>
</feature>
<feature type="compositionally biased region" description="Low complexity" evidence="2">
    <location>
        <begin position="425"/>
        <end position="446"/>
    </location>
</feature>
<keyword evidence="4" id="KW-1185">Reference proteome</keyword>
<accession>A0A3S7WPM1</accession>
<feature type="compositionally biased region" description="Basic and acidic residues" evidence="2">
    <location>
        <begin position="814"/>
        <end position="831"/>
    </location>
</feature>
<feature type="compositionally biased region" description="Basic and acidic residues" evidence="2">
    <location>
        <begin position="462"/>
        <end position="481"/>
    </location>
</feature>
<dbReference type="AlphaFoldDB" id="A0A3S7WPM1"/>
<feature type="region of interest" description="Disordered" evidence="2">
    <location>
        <begin position="814"/>
        <end position="864"/>
    </location>
</feature>
<feature type="compositionally biased region" description="Basic and acidic residues" evidence="2">
    <location>
        <begin position="1018"/>
        <end position="1027"/>
    </location>
</feature>
<keyword evidence="1" id="KW-0175">Coiled coil</keyword>
<dbReference type="VEuPathDB" id="TriTrypDB:LdCL_060016600"/>
<evidence type="ECO:0000313" key="3">
    <source>
        <dbReference type="EMBL" id="AYU76145.1"/>
    </source>
</evidence>
<dbReference type="EMBL" id="CP029505">
    <property type="protein sequence ID" value="AYU76145.1"/>
    <property type="molecule type" value="Genomic_DNA"/>
</dbReference>
<feature type="compositionally biased region" description="Polar residues" evidence="2">
    <location>
        <begin position="496"/>
        <end position="509"/>
    </location>
</feature>
<feature type="compositionally biased region" description="Low complexity" evidence="2">
    <location>
        <begin position="86"/>
        <end position="96"/>
    </location>
</feature>
<dbReference type="VEuPathDB" id="TriTrypDB:LDHU3_06.1300"/>
<feature type="compositionally biased region" description="Polar residues" evidence="2">
    <location>
        <begin position="1"/>
        <end position="11"/>
    </location>
</feature>
<feature type="compositionally biased region" description="Low complexity" evidence="2">
    <location>
        <begin position="482"/>
        <end position="495"/>
    </location>
</feature>
<feature type="coiled-coil region" evidence="1">
    <location>
        <begin position="890"/>
        <end position="917"/>
    </location>
</feature>
<feature type="compositionally biased region" description="Low complexity" evidence="2">
    <location>
        <begin position="832"/>
        <end position="852"/>
    </location>
</feature>
<feature type="region of interest" description="Disordered" evidence="2">
    <location>
        <begin position="1"/>
        <end position="105"/>
    </location>
</feature>
<feature type="compositionally biased region" description="Basic and acidic residues" evidence="2">
    <location>
        <begin position="540"/>
        <end position="550"/>
    </location>
</feature>
<feature type="region of interest" description="Disordered" evidence="2">
    <location>
        <begin position="418"/>
        <end position="601"/>
    </location>
</feature>
<feature type="region of interest" description="Disordered" evidence="2">
    <location>
        <begin position="697"/>
        <end position="756"/>
    </location>
</feature>
<sequence>MPSRSQGTASLGGSVADEEHSLRGRHGAGCRGCVGEDFHGRPASRPLSPSAAPERPRPLSHGVDSSRNLSFNFGEDARFSGSEPYSGRATAAPAATGKGGGSADAGAALAGGCTAGAECPSRGGGNAAMASFVSELHVTHNGIAIPPIHGIPRPGGLPSEKPAEYAKVKDCRAPQRLRMPAKGAFSNATSLAVLQRVQSLVNERQVEPAGWTPIEPSPMRVGAVGDDDTAEEGSVAQMHRRAASPDGKWPEVEWAARDPRVSAARSPSLAPHGFSEALLMPSDAMMVAEKSEGDAAAMATTHAMQYAEDRGGVEEKAARVRSFMPVRQHLRQQQQQQYHHEGRTTLAHARAPTRSASPPKLPCNEGNIQNDSDNEQSPHRQRTAAPIASARCGDSMDDIAPCAIRTAASAQRSLACKLTSGRSQDPPSAYRPDRAPAPAAAKVTASADRKPSARMPRGFELFIEKGQQRRAEAERAQHARAAEAAGEPLAAASAQHHSNGDTAPSTGDRATTRLRMMSVMPLPRGYEMHARQGQSRRAKAVREEEERRTGDIVSCTHHPRVSRHRIVSSSSAHSARAIRRSPHPQPHTSAAAEEDGAPTAETLPLSVFERLTRKAEGRDHRPLQLEERCAPSHQSHSFKFAAAAAAAAEDEHGGSMKGGAAAAYKHRAARQTREGGAQRHKARGAGRNVFDDLHAQARKGAQAAPAASASPRSLGSQVHGRGAASGRASAMAPNKTETGSAAAGEAGAEVTAHRRSQAEIEQHLAHMMSREAEHRAKWEKHLVAQAAEEEQTRNGHVVLNPKTDELAERARTRYRIREEREKQQREREEVQKAAAAAKRAPQRSASQRQAPRFPKPAEEGEQAAHKAVWGTEPTPTAAAPVSCAATDYFYKRQLHAKERKQRHLEQLRLERAEEELSECTFHPRINEAAGKMAQRLVVESFQGDYVVNVPDRFAPATTPWKQVVGSDGRAGSVPQLAEYCDAHGHSLLASSRSGSFFGDLSRASPPAHYDVPCPSETPRPRSAERGLDSCAGMDYDDDYIHRNTESSTYGVHAVASLEREVTTLPCHPSGPLAEQLRSLEEMLREWKEIERECSPIAKQPRKAGIVE</sequence>
<feature type="region of interest" description="Disordered" evidence="2">
    <location>
        <begin position="328"/>
        <end position="389"/>
    </location>
</feature>
<feature type="compositionally biased region" description="Basic and acidic residues" evidence="2">
    <location>
        <begin position="855"/>
        <end position="864"/>
    </location>
</feature>
<name>A0A3S7WPM1_LEIDO</name>
<feature type="compositionally biased region" description="Low complexity" evidence="2">
    <location>
        <begin position="41"/>
        <end position="53"/>
    </location>
</feature>
<reference evidence="3 4" key="1">
    <citation type="journal article" date="2018" name="Sci. Rep.">
        <title>A complete Leishmania donovani reference genome identifies novel genetic variations associated with virulence.</title>
        <authorList>
            <person name="Lypaczewski P."/>
            <person name="Hoshizaki J."/>
            <person name="Zhang W.-W."/>
            <person name="McCall L.-I."/>
            <person name="Torcivia-Rodriguez J."/>
            <person name="Simonyan V."/>
            <person name="Kaur A."/>
            <person name="Dewar K."/>
            <person name="Matlashewski G."/>
        </authorList>
    </citation>
    <scope>NUCLEOTIDE SEQUENCE [LARGE SCALE GENOMIC DNA]</scope>
    <source>
        <strain evidence="3 4">LdCL</strain>
    </source>
</reference>
<dbReference type="Proteomes" id="UP000274082">
    <property type="component" value="Chromosome 6"/>
</dbReference>
<proteinExistence type="predicted"/>
<evidence type="ECO:0000256" key="1">
    <source>
        <dbReference type="SAM" id="Coils"/>
    </source>
</evidence>
<evidence type="ECO:0000256" key="2">
    <source>
        <dbReference type="SAM" id="MobiDB-lite"/>
    </source>
</evidence>
<feature type="region of interest" description="Disordered" evidence="2">
    <location>
        <begin position="651"/>
        <end position="684"/>
    </location>
</feature>
<gene>
    <name evidence="3" type="ORF">LdCL_060016600</name>
</gene>
<feature type="region of interest" description="Disordered" evidence="2">
    <location>
        <begin position="1008"/>
        <end position="1028"/>
    </location>
</feature>
<evidence type="ECO:0000313" key="4">
    <source>
        <dbReference type="Proteomes" id="UP000274082"/>
    </source>
</evidence>
<dbReference type="VEuPathDB" id="TriTrypDB:LdBPK_061150.1"/>
<dbReference type="OrthoDB" id="266401at2759"/>
<feature type="compositionally biased region" description="Low complexity" evidence="2">
    <location>
        <begin position="698"/>
        <end position="750"/>
    </location>
</feature>
<organism evidence="3 4">
    <name type="scientific">Leishmania donovani</name>
    <dbReference type="NCBI Taxonomy" id="5661"/>
    <lineage>
        <taxon>Eukaryota</taxon>
        <taxon>Discoba</taxon>
        <taxon>Euglenozoa</taxon>
        <taxon>Kinetoplastea</taxon>
        <taxon>Metakinetoplastina</taxon>
        <taxon>Trypanosomatida</taxon>
        <taxon>Trypanosomatidae</taxon>
        <taxon>Leishmaniinae</taxon>
        <taxon>Leishmania</taxon>
    </lineage>
</organism>